<feature type="transmembrane region" description="Helical" evidence="1">
    <location>
        <begin position="97"/>
        <end position="123"/>
    </location>
</feature>
<keyword evidence="1" id="KW-1133">Transmembrane helix</keyword>
<dbReference type="Proteomes" id="UP000198675">
    <property type="component" value="Chromosome I"/>
</dbReference>
<accession>A0A1H2LC41</accession>
<dbReference type="RefSeq" id="WP_017676992.1">
    <property type="nucleotide sequence ID" value="NZ_LT629797.1"/>
</dbReference>
<keyword evidence="1" id="KW-0472">Membrane</keyword>
<feature type="transmembrane region" description="Helical" evidence="1">
    <location>
        <begin position="61"/>
        <end position="85"/>
    </location>
</feature>
<dbReference type="AlphaFoldDB" id="A0A1H2LC41"/>
<organism evidence="2 3">
    <name type="scientific">Pseudomonas sihuiensis</name>
    <dbReference type="NCBI Taxonomy" id="1274359"/>
    <lineage>
        <taxon>Bacteria</taxon>
        <taxon>Pseudomonadati</taxon>
        <taxon>Pseudomonadota</taxon>
        <taxon>Gammaproteobacteria</taxon>
        <taxon>Pseudomonadales</taxon>
        <taxon>Pseudomonadaceae</taxon>
        <taxon>Pseudomonas</taxon>
    </lineage>
</organism>
<name>A0A1H2LC41_9PSED</name>
<evidence type="ECO:0000256" key="1">
    <source>
        <dbReference type="SAM" id="Phobius"/>
    </source>
</evidence>
<sequence length="180" mass="18727">MDTYRHNVSASFAQRAAADRVLSKLLKRGLSREQLQILDVSEHTPLGLAARLKSRSARNAMLTYGAIGAVVGGVLGALAQAALVISDMGLLTASPSLAPIMLMGWGAFLGALLGALIGLAAVVPWRPSLTPEEIAAGGSVLLANTRSAEQTSMVREVLTASSGTCKDVDMVQSGRDGWLN</sequence>
<proteinExistence type="predicted"/>
<keyword evidence="1" id="KW-0812">Transmembrane</keyword>
<evidence type="ECO:0000313" key="3">
    <source>
        <dbReference type="Proteomes" id="UP000198675"/>
    </source>
</evidence>
<protein>
    <submittedName>
        <fullName evidence="2">Uncharacterized protein</fullName>
    </submittedName>
</protein>
<evidence type="ECO:0000313" key="2">
    <source>
        <dbReference type="EMBL" id="SDU78620.1"/>
    </source>
</evidence>
<gene>
    <name evidence="2" type="ORF">SAMN05216363_1135</name>
</gene>
<keyword evidence="3" id="KW-1185">Reference proteome</keyword>
<reference evidence="3" key="1">
    <citation type="submission" date="2016-10" db="EMBL/GenBank/DDBJ databases">
        <authorList>
            <person name="Varghese N."/>
            <person name="Submissions S."/>
        </authorList>
    </citation>
    <scope>NUCLEOTIDE SEQUENCE [LARGE SCALE GENOMIC DNA]</scope>
    <source>
        <strain evidence="3">KCTC 32246</strain>
    </source>
</reference>
<dbReference type="EMBL" id="LT629797">
    <property type="protein sequence ID" value="SDU78620.1"/>
    <property type="molecule type" value="Genomic_DNA"/>
</dbReference>